<keyword evidence="2" id="KW-0472">Membrane</keyword>
<keyword evidence="4" id="KW-1185">Reference proteome</keyword>
<dbReference type="PANTHER" id="PTHR37544:SF1">
    <property type="entry name" value="PHOSPHORIBOSYLAMINOIMIDAZOLE-SUCCINOCARBOXAMIDE SYNTHASE"/>
    <property type="match status" value="1"/>
</dbReference>
<feature type="transmembrane region" description="Helical" evidence="2">
    <location>
        <begin position="627"/>
        <end position="648"/>
    </location>
</feature>
<feature type="transmembrane region" description="Helical" evidence="2">
    <location>
        <begin position="122"/>
        <end position="147"/>
    </location>
</feature>
<feature type="compositionally biased region" description="Polar residues" evidence="1">
    <location>
        <begin position="1246"/>
        <end position="1258"/>
    </location>
</feature>
<feature type="transmembrane region" description="Helical" evidence="2">
    <location>
        <begin position="20"/>
        <end position="41"/>
    </location>
</feature>
<proteinExistence type="predicted"/>
<keyword evidence="2" id="KW-1133">Transmembrane helix</keyword>
<dbReference type="InterPro" id="IPR021840">
    <property type="entry name" value="DUF3433"/>
</dbReference>
<dbReference type="OrthoDB" id="5332281at2759"/>
<dbReference type="Proteomes" id="UP000297716">
    <property type="component" value="Unassembled WGS sequence"/>
</dbReference>
<comment type="caution">
    <text evidence="3">The sequence shown here is derived from an EMBL/GenBank/DDBJ whole genome shotgun (WGS) entry which is preliminary data.</text>
</comment>
<name>A0A4Z0Y6K9_9PEZI</name>
<protein>
    <submittedName>
        <fullName evidence="3">Uncharacterized protein</fullName>
    </submittedName>
</protein>
<feature type="region of interest" description="Disordered" evidence="1">
    <location>
        <begin position="1209"/>
        <end position="1258"/>
    </location>
</feature>
<sequence length="1258" mass="138101">MKSQATPPYWDPLWLRKSVLFAFMATFILFSVGLVLMWYLVNRFDGIPLTLTTNHYAWTYGPTAILTMVVSLWRRVNYCTMVNQPWQELHNGPQEASKTVLLDYIWPLQATSFISALKNRHLAVATSIMIFTLLRLVMVISTTLFVLGNSSLSQNIRIRLLTKFYTKKSSSSGGPDVVTGDLAWDYWNLKEKCPDVAPPVELSIAFTNYSIISEIPGGAGKASAQVDIFQVNVTCEPATVGWSQDYPTDTFNLTLNTPSCDIGRIEMAACGDAQCVAALRSFGSLWVGCTSQGTADPTLYDSSFLTDKGRFAIIAIESDVSETDDHEYNVSVRRVAAVSCGLEYSINQGIAHGPAFDTSKIDSLQVTERVLRRINYLSSGELLGTITSSISIADVITTDPNSIPINLDSISTMWSQDLNLQLLGLLAGSRAITTATLDPLLNTSSLQRRAEETLTGLSHQLMRRYFLHPDNTIGSGSVYYTEQRLYIRPAALWSMVALLSILSCLVIVVIPYTKRRVAPQYPATTATAAYTISRSPTIGTLLGESSAIRLSEIRKELANYNFATVQDRAGMLRVNAVAIVRQETLPKPPSWLSRKWKSISSNRTKDSADVKPGKKRNWMPYSSRRHAIALTIILPIIAIAALEILWHFSENDEHFVTVSSDSSIAAYAIRYGSTVTVLIISTLFNALDFAIATMTPFSALAAGDATAERTMFFTIAGDIPPVALYKAAQHMHFGAALSLVASTVGSLLTIVTSGLWFDTAIEISRDVAVEIQSAWSIDFTGNRSPSHDTEALINDLQHGGPDVATLIWGNVVLPMISNVQPSITSESNNTFNGDTLRYNIAVPAIRPLLECSVLSSSSIAVDEVPDNTGLFYERSIIVAIQFPLAVGCGSSSLADPPSTFNASNTYTIYDNNTTIWIGQLWDLSNSSGPRNLPSGDCPSLGAIFGTYKHGDQQTQSDITALVCTQRLQWVEANTTYHGNLSTLFTPNLTTDVHLNSWGPQNITDARSGSSSLLIDFSKSFSTLDMLTTGDRSQQFDGFDRFFNHLVYGLSGTIRQSLIGSENVHTLISVMNNVYQRFMVRVIDREWRSAVDGKNLQPSPNGRVARGSMTVTASRLKLNKTSKTILEAFLGTMVLLGGIAWWCVDMRVLPRNPYPIASSMALFAGSRLTGASIQAPSGRGEQEQPRTIKRKPLVMVKGKRFRLGWWKDPSAEADDDRESNSTSQAPPSTVRRRFGIDVEDEDKAVPSTVSKTTAVSKRR</sequence>
<gene>
    <name evidence="3" type="ORF">E0Z10_g10262</name>
</gene>
<feature type="transmembrane region" description="Helical" evidence="2">
    <location>
        <begin position="1124"/>
        <end position="1143"/>
    </location>
</feature>
<dbReference type="AlphaFoldDB" id="A0A4Z0Y6K9"/>
<evidence type="ECO:0000256" key="2">
    <source>
        <dbReference type="SAM" id="Phobius"/>
    </source>
</evidence>
<organism evidence="3 4">
    <name type="scientific">Xylaria hypoxylon</name>
    <dbReference type="NCBI Taxonomy" id="37992"/>
    <lineage>
        <taxon>Eukaryota</taxon>
        <taxon>Fungi</taxon>
        <taxon>Dikarya</taxon>
        <taxon>Ascomycota</taxon>
        <taxon>Pezizomycotina</taxon>
        <taxon>Sordariomycetes</taxon>
        <taxon>Xylariomycetidae</taxon>
        <taxon>Xylariales</taxon>
        <taxon>Xylariaceae</taxon>
        <taxon>Xylaria</taxon>
    </lineage>
</organism>
<feature type="transmembrane region" description="Helical" evidence="2">
    <location>
        <begin position="733"/>
        <end position="757"/>
    </location>
</feature>
<evidence type="ECO:0000256" key="1">
    <source>
        <dbReference type="SAM" id="MobiDB-lite"/>
    </source>
</evidence>
<dbReference type="PANTHER" id="PTHR37544">
    <property type="entry name" value="SPRAY-RELATED"/>
    <property type="match status" value="1"/>
</dbReference>
<evidence type="ECO:0000313" key="4">
    <source>
        <dbReference type="Proteomes" id="UP000297716"/>
    </source>
</evidence>
<evidence type="ECO:0000313" key="3">
    <source>
        <dbReference type="EMBL" id="TGJ78497.1"/>
    </source>
</evidence>
<dbReference type="EMBL" id="SKBN01000383">
    <property type="protein sequence ID" value="TGJ78497.1"/>
    <property type="molecule type" value="Genomic_DNA"/>
</dbReference>
<keyword evidence="2" id="KW-0812">Transmembrane</keyword>
<feature type="transmembrane region" description="Helical" evidence="2">
    <location>
        <begin position="56"/>
        <end position="73"/>
    </location>
</feature>
<dbReference type="Pfam" id="PF11915">
    <property type="entry name" value="DUF3433"/>
    <property type="match status" value="2"/>
</dbReference>
<reference evidence="3 4" key="1">
    <citation type="submission" date="2019-03" db="EMBL/GenBank/DDBJ databases">
        <title>Draft genome sequence of Xylaria hypoxylon DSM 108379, a ubiquitous saprotrophic-parasitic fungi on hardwood.</title>
        <authorList>
            <person name="Buettner E."/>
            <person name="Leonhardt S."/>
            <person name="Gebauer A.M."/>
            <person name="Liers C."/>
            <person name="Hofrichter M."/>
            <person name="Kellner H."/>
        </authorList>
    </citation>
    <scope>NUCLEOTIDE SEQUENCE [LARGE SCALE GENOMIC DNA]</scope>
    <source>
        <strain evidence="3 4">DSM 108379</strain>
    </source>
</reference>
<feature type="transmembrane region" description="Helical" evidence="2">
    <location>
        <begin position="490"/>
        <end position="512"/>
    </location>
</feature>
<accession>A0A4Z0Y6K9</accession>
<feature type="transmembrane region" description="Helical" evidence="2">
    <location>
        <begin position="668"/>
        <end position="687"/>
    </location>
</feature>
<dbReference type="STRING" id="37992.A0A4Z0Y6K9"/>